<name>A0A0L0VGV1_9BASI</name>
<comment type="caution">
    <text evidence="1">The sequence shown here is derived from an EMBL/GenBank/DDBJ whole genome shotgun (WGS) entry which is preliminary data.</text>
</comment>
<keyword evidence="2" id="KW-1185">Reference proteome</keyword>
<reference evidence="2" key="1">
    <citation type="submission" date="2014-03" db="EMBL/GenBank/DDBJ databases">
        <title>The Genome Sequence of Puccinia striiformis f. sp. tritici PST-78.</title>
        <authorList>
            <consortium name="The Broad Institute Genome Sequencing Platform"/>
            <person name="Cuomo C."/>
            <person name="Hulbert S."/>
            <person name="Chen X."/>
            <person name="Walker B."/>
            <person name="Young S.K."/>
            <person name="Zeng Q."/>
            <person name="Gargeya S."/>
            <person name="Fitzgerald M."/>
            <person name="Haas B."/>
            <person name="Abouelleil A."/>
            <person name="Alvarado L."/>
            <person name="Arachchi H.M."/>
            <person name="Berlin A.M."/>
            <person name="Chapman S.B."/>
            <person name="Goldberg J."/>
            <person name="Griggs A."/>
            <person name="Gujja S."/>
            <person name="Hansen M."/>
            <person name="Howarth C."/>
            <person name="Imamovic A."/>
            <person name="Larimer J."/>
            <person name="McCowan C."/>
            <person name="Montmayeur A."/>
            <person name="Murphy C."/>
            <person name="Neiman D."/>
            <person name="Pearson M."/>
            <person name="Priest M."/>
            <person name="Roberts A."/>
            <person name="Saif S."/>
            <person name="Shea T."/>
            <person name="Sisk P."/>
            <person name="Sykes S."/>
            <person name="Wortman J."/>
            <person name="Nusbaum C."/>
            <person name="Birren B."/>
        </authorList>
    </citation>
    <scope>NUCLEOTIDE SEQUENCE [LARGE SCALE GENOMIC DNA]</scope>
    <source>
        <strain evidence="2">race PST-78</strain>
    </source>
</reference>
<dbReference type="PANTHER" id="PTHR33069:SF3">
    <property type="entry name" value="DYNEIN HEAVY CHAIN TAIL DOMAIN-CONTAINING PROTEIN"/>
    <property type="match status" value="1"/>
</dbReference>
<dbReference type="AlphaFoldDB" id="A0A0L0VGV1"/>
<organism evidence="1 2">
    <name type="scientific">Puccinia striiformis f. sp. tritici PST-78</name>
    <dbReference type="NCBI Taxonomy" id="1165861"/>
    <lineage>
        <taxon>Eukaryota</taxon>
        <taxon>Fungi</taxon>
        <taxon>Dikarya</taxon>
        <taxon>Basidiomycota</taxon>
        <taxon>Pucciniomycotina</taxon>
        <taxon>Pucciniomycetes</taxon>
        <taxon>Pucciniales</taxon>
        <taxon>Pucciniaceae</taxon>
        <taxon>Puccinia</taxon>
    </lineage>
</organism>
<sequence>MAELTVPTPGAELLHRKRDLIGKAFDDLGTKYNGSSDWPCVASIVPLDQATCKTLTFQLQSSLLPSLKNQITHLSNIMERSELLKDKGTKLNSISQIQSELDQTLYQIVSLVAVVRRRTLFSPADTDDRHLKELKGFRAQGLQTIVEDLISNMCIVFSTCFEFMGCLKLPSQTLNRYGRIFRHKDMLTLETTRAAHAIDGAIKQLKGHEFYYIREDWEDNVFQIHRLLRLVTDVISSANDSDDVDGDDNDSEIVHPSGPAIRVLQSMIPVIKLSRLFFKKLLRSGMKETPLQSYTEMSSDQINALADSARSILYNLDQIYDALTDPVLADESPEEIPRLINEITSEFNTTMLLVVFYIVPVIPQVNNPPSQSPLTTWLVDWNHLFLIAIQDCISATKLL</sequence>
<dbReference type="EMBL" id="AJIL01000056">
    <property type="protein sequence ID" value="KNE98463.1"/>
    <property type="molecule type" value="Genomic_DNA"/>
</dbReference>
<evidence type="ECO:0000313" key="2">
    <source>
        <dbReference type="Proteomes" id="UP000054564"/>
    </source>
</evidence>
<protein>
    <submittedName>
        <fullName evidence="1">Uncharacterized protein</fullName>
    </submittedName>
</protein>
<accession>A0A0L0VGV1</accession>
<dbReference type="Proteomes" id="UP000054564">
    <property type="component" value="Unassembled WGS sequence"/>
</dbReference>
<evidence type="ECO:0000313" key="1">
    <source>
        <dbReference type="EMBL" id="KNE98463.1"/>
    </source>
</evidence>
<proteinExistence type="predicted"/>
<dbReference type="PANTHER" id="PTHR33069">
    <property type="entry name" value="CHROMOSOME 7, WHOLE GENOME SHOTGUN SEQUENCE-RELATED"/>
    <property type="match status" value="1"/>
</dbReference>
<gene>
    <name evidence="1" type="ORF">PSTG_08202</name>
</gene>
<dbReference type="Gene3D" id="1.20.1410.10">
    <property type="entry name" value="I/LWEQ domain"/>
    <property type="match status" value="1"/>
</dbReference>